<evidence type="ECO:0000313" key="3">
    <source>
        <dbReference type="Proteomes" id="UP000829291"/>
    </source>
</evidence>
<gene>
    <name evidence="4" type="primary">LOC124293586</name>
</gene>
<protein>
    <submittedName>
        <fullName evidence="4">PiggyBac transposable element-derived protein 4-like</fullName>
    </submittedName>
</protein>
<name>A0ABM3FSB5_NEOLC</name>
<feature type="domain" description="PiggyBac transposable element-derived protein 4 C-terminal zinc-finger" evidence="1">
    <location>
        <begin position="546"/>
        <end position="586"/>
    </location>
</feature>
<evidence type="ECO:0000259" key="1">
    <source>
        <dbReference type="Pfam" id="PF13842"/>
    </source>
</evidence>
<dbReference type="InterPro" id="IPR029526">
    <property type="entry name" value="PGBD"/>
</dbReference>
<evidence type="ECO:0000259" key="2">
    <source>
        <dbReference type="Pfam" id="PF13843"/>
    </source>
</evidence>
<dbReference type="PANTHER" id="PTHR46599">
    <property type="entry name" value="PIGGYBAC TRANSPOSABLE ELEMENT-DERIVED PROTEIN 4"/>
    <property type="match status" value="1"/>
</dbReference>
<keyword evidence="3" id="KW-1185">Reference proteome</keyword>
<dbReference type="PANTHER" id="PTHR46599:SF3">
    <property type="entry name" value="PIGGYBAC TRANSPOSABLE ELEMENT-DERIVED PROTEIN 4"/>
    <property type="match status" value="1"/>
</dbReference>
<proteinExistence type="predicted"/>
<sequence length="591" mass="68836">MSRIYMLSPCTLVSARSDIRNIFTIMKRNCKRRKGNCYSIENESNEIYDKSSESNSDSAINNIYTRKKPIRRIKVLSTSASEDDNIEDALPSTSFHNIQWTTKNAELTFHNFDLSNSGLQTENLQFSSTILHYFESFFSPDLVGFIVDKTNEYWARIVSDKTCRVKIGTTVDELYCFLACTLLMSRNKKLALREYWSKDKLLKSDIFSEIMCRDRYLVLLKMLHFSDDNQNSCDRLQKISSVSSRLQKSFKDLFYPFQNLCIHESLLLYKGKLSFKQYIPAKRSRFGIESYVLCDCKTGYVLDIVYTGSESHVTENMENIGKTGNIVLTLLKPYLGKGHSLYVDNYYSSPALFNLLHTNVTNACGTVKRRRKGMPVMDRKLEKGEVDFRTSSNLLALKWRDKTDVLMLSTFHTSEFISTGKRNYRTQEIVYKPKCIVDYNLSMGAVDKCDMVISSIKSVRKSIKWYKKYFFHLLDIAVWNSYCLYKYKTEKDISIAAFHLELVRQIFRKYHKNDVRHSGPKSADKYPLRLTGRHFPAIYTNEKTKRKSALRKCVVCIKNGVQRQSHYQCKTCDVGLCVYPCFQTYHTKLHY</sequence>
<dbReference type="Proteomes" id="UP000829291">
    <property type="component" value="Chromosome 3"/>
</dbReference>
<accession>A0ABM3FSB5</accession>
<evidence type="ECO:0000313" key="4">
    <source>
        <dbReference type="RefSeq" id="XP_046590919.1"/>
    </source>
</evidence>
<organism evidence="3 4">
    <name type="scientific">Neodiprion lecontei</name>
    <name type="common">Redheaded pine sawfly</name>
    <dbReference type="NCBI Taxonomy" id="441921"/>
    <lineage>
        <taxon>Eukaryota</taxon>
        <taxon>Metazoa</taxon>
        <taxon>Ecdysozoa</taxon>
        <taxon>Arthropoda</taxon>
        <taxon>Hexapoda</taxon>
        <taxon>Insecta</taxon>
        <taxon>Pterygota</taxon>
        <taxon>Neoptera</taxon>
        <taxon>Endopterygota</taxon>
        <taxon>Hymenoptera</taxon>
        <taxon>Tenthredinoidea</taxon>
        <taxon>Diprionidae</taxon>
        <taxon>Diprioninae</taxon>
        <taxon>Neodiprion</taxon>
    </lineage>
</organism>
<feature type="domain" description="PiggyBac transposable element-derived protein" evidence="2">
    <location>
        <begin position="132"/>
        <end position="482"/>
    </location>
</feature>
<dbReference type="RefSeq" id="XP_046590919.1">
    <property type="nucleotide sequence ID" value="XM_046734963.1"/>
</dbReference>
<dbReference type="InterPro" id="IPR032718">
    <property type="entry name" value="PGBD4_Znf_C"/>
</dbReference>
<dbReference type="GeneID" id="124293586"/>
<reference evidence="4" key="1">
    <citation type="submission" date="2025-08" db="UniProtKB">
        <authorList>
            <consortium name="RefSeq"/>
        </authorList>
    </citation>
    <scope>IDENTIFICATION</scope>
    <source>
        <tissue evidence="4">Thorax and Abdomen</tissue>
    </source>
</reference>
<dbReference type="Pfam" id="PF13843">
    <property type="entry name" value="DDE_Tnp_1_7"/>
    <property type="match status" value="1"/>
</dbReference>
<dbReference type="Pfam" id="PF13842">
    <property type="entry name" value="zf-Tnp_2"/>
    <property type="match status" value="1"/>
</dbReference>